<keyword evidence="1" id="KW-0732">Signal</keyword>
<gene>
    <name evidence="2" type="ORF">FHR65_004202</name>
</gene>
<accession>A0AB73H3N6</accession>
<dbReference type="InterPro" id="IPR022073">
    <property type="entry name" value="T4BSS_DotH_IcmK"/>
</dbReference>
<dbReference type="Pfam" id="PF12293">
    <property type="entry name" value="T4BSS_DotH_IcmK"/>
    <property type="match status" value="1"/>
</dbReference>
<proteinExistence type="predicted"/>
<dbReference type="Proteomes" id="UP000528595">
    <property type="component" value="Unassembled WGS sequence"/>
</dbReference>
<dbReference type="RefSeq" id="WP_184578948.1">
    <property type="nucleotide sequence ID" value="NZ_JACIIQ010000028.1"/>
</dbReference>
<feature type="chain" id="PRO_5044500461" evidence="1">
    <location>
        <begin position="20"/>
        <end position="305"/>
    </location>
</feature>
<comment type="caution">
    <text evidence="2">The sequence shown here is derived from an EMBL/GenBank/DDBJ whole genome shotgun (WGS) entry which is preliminary data.</text>
</comment>
<dbReference type="AlphaFoldDB" id="A0AB73H3N6"/>
<sequence length="305" mass="31901">MHRTLTGLLLFALAMNVHAQGKPIVPQADSAAANGGAIPPLPPLPDVNQEAFKRVRQDAGPLTEAQIQQVGRMLDDAERAAAEPPRFTPRAVSSGVVASLAPGATPPVARLFVNHVTTIVFLDQLGNPLSVRAVDLGAPNSFTMTWTKQADGSTNYVSLSPKSIYATGNIMVTLEGVGAPVSLTLISGQREVDYRVDVRVKGITAKGVVSVSGLPSTLDPAAMTMLGGLTPSDAKQLSTDSVSVPVWSKGQLFYVRTPAGAEMLSPAYIGMAKAPDGSTVYEIPPTPVIVVRSGGDRTYVNISGY</sequence>
<feature type="signal peptide" evidence="1">
    <location>
        <begin position="1"/>
        <end position="19"/>
    </location>
</feature>
<name>A0AB73H3N6_9XANT</name>
<organism evidence="2">
    <name type="scientific">Xanthomonas arboricola</name>
    <dbReference type="NCBI Taxonomy" id="56448"/>
    <lineage>
        <taxon>Bacteria</taxon>
        <taxon>Pseudomonadati</taxon>
        <taxon>Pseudomonadota</taxon>
        <taxon>Gammaproteobacteria</taxon>
        <taxon>Lysobacterales</taxon>
        <taxon>Lysobacteraceae</taxon>
        <taxon>Xanthomonas</taxon>
    </lineage>
</organism>
<evidence type="ECO:0000313" key="2">
    <source>
        <dbReference type="EMBL" id="MBB5672598.1"/>
    </source>
</evidence>
<reference evidence="2" key="1">
    <citation type="submission" date="2020-08" db="EMBL/GenBank/DDBJ databases">
        <title>Studying the diversity of plant-associated saprophytic bacteria and their role in host health and plant-pathogen interactions.</title>
        <authorList>
            <person name="Potnis N."/>
        </authorList>
    </citation>
    <scope>NUCLEOTIDE SEQUENCE</scope>
    <source>
        <strain evidence="2">F21</strain>
    </source>
</reference>
<evidence type="ECO:0000256" key="1">
    <source>
        <dbReference type="SAM" id="SignalP"/>
    </source>
</evidence>
<dbReference type="EMBL" id="JACIIQ010000028">
    <property type="protein sequence ID" value="MBB5672598.1"/>
    <property type="molecule type" value="Genomic_DNA"/>
</dbReference>
<protein>
    <submittedName>
        <fullName evidence="2">Intracellular multiplication protein IcmK</fullName>
    </submittedName>
</protein>